<evidence type="ECO:0000313" key="9">
    <source>
        <dbReference type="EMBL" id="RCW66160.1"/>
    </source>
</evidence>
<dbReference type="GO" id="GO:0009279">
    <property type="term" value="C:cell outer membrane"/>
    <property type="evidence" value="ECO:0007669"/>
    <property type="project" value="UniProtKB-SubCell"/>
</dbReference>
<keyword evidence="9" id="KW-0675">Receptor</keyword>
<dbReference type="PROSITE" id="PS52016">
    <property type="entry name" value="TONB_DEPENDENT_REC_3"/>
    <property type="match status" value="1"/>
</dbReference>
<dbReference type="Gene3D" id="2.40.170.20">
    <property type="entry name" value="TonB-dependent receptor, beta-barrel domain"/>
    <property type="match status" value="1"/>
</dbReference>
<dbReference type="EMBL" id="QPJK01000011">
    <property type="protein sequence ID" value="RCW66160.1"/>
    <property type="molecule type" value="Genomic_DNA"/>
</dbReference>
<evidence type="ECO:0000256" key="3">
    <source>
        <dbReference type="ARBA" id="ARBA00022452"/>
    </source>
</evidence>
<keyword evidence="5 7" id="KW-0472">Membrane</keyword>
<comment type="similarity">
    <text evidence="7">Belongs to the TonB-dependent receptor family.</text>
</comment>
<sequence>MPSWTRLGIGTRYATKVSGKPVTLRANLQNAFDRACRITSTYATVGAPRMLMLSASVDF</sequence>
<dbReference type="Proteomes" id="UP000252884">
    <property type="component" value="Unassembled WGS sequence"/>
</dbReference>
<evidence type="ECO:0000256" key="5">
    <source>
        <dbReference type="ARBA" id="ARBA00023136"/>
    </source>
</evidence>
<dbReference type="PROSITE" id="PS01156">
    <property type="entry name" value="TONB_DEPENDENT_REC_2"/>
    <property type="match status" value="1"/>
</dbReference>
<accession>A0A368XDY5</accession>
<protein>
    <submittedName>
        <fullName evidence="9">TonB-dependent receptor-like protein</fullName>
    </submittedName>
</protein>
<keyword evidence="3 7" id="KW-1134">Transmembrane beta strand</keyword>
<dbReference type="RefSeq" id="WP_114471528.1">
    <property type="nucleotide sequence ID" value="NZ_QPJK01000011.1"/>
</dbReference>
<evidence type="ECO:0000256" key="7">
    <source>
        <dbReference type="PROSITE-ProRule" id="PRU01360"/>
    </source>
</evidence>
<keyword evidence="6 7" id="KW-0998">Cell outer membrane</keyword>
<gene>
    <name evidence="9" type="ORF">DES41_111118</name>
</gene>
<dbReference type="AlphaFoldDB" id="A0A368XDY5"/>
<dbReference type="InterPro" id="IPR039426">
    <property type="entry name" value="TonB-dep_rcpt-like"/>
</dbReference>
<keyword evidence="2 7" id="KW-0813">Transport</keyword>
<reference evidence="9 10" key="1">
    <citation type="submission" date="2018-07" db="EMBL/GenBank/DDBJ databases">
        <title>Genomic Encyclopedia of Type Strains, Phase IV (KMG-IV): sequencing the most valuable type-strain genomes for metagenomic binning, comparative biology and taxonomic classification.</title>
        <authorList>
            <person name="Goeker M."/>
        </authorList>
    </citation>
    <scope>NUCLEOTIDE SEQUENCE [LARGE SCALE GENOMIC DNA]</scope>
    <source>
        <strain evidence="9 10">DSM 21634</strain>
    </source>
</reference>
<evidence type="ECO:0000256" key="2">
    <source>
        <dbReference type="ARBA" id="ARBA00022448"/>
    </source>
</evidence>
<evidence type="ECO:0000256" key="1">
    <source>
        <dbReference type="ARBA" id="ARBA00004571"/>
    </source>
</evidence>
<comment type="subcellular location">
    <subcellularLocation>
        <location evidence="1 7">Cell outer membrane</location>
        <topology evidence="1 7">Multi-pass membrane protein</topology>
    </subcellularLocation>
</comment>
<organism evidence="9 10">
    <name type="scientific">Pseudorhodoferax soli</name>
    <dbReference type="NCBI Taxonomy" id="545864"/>
    <lineage>
        <taxon>Bacteria</taxon>
        <taxon>Pseudomonadati</taxon>
        <taxon>Pseudomonadota</taxon>
        <taxon>Betaproteobacteria</taxon>
        <taxon>Burkholderiales</taxon>
        <taxon>Comamonadaceae</taxon>
    </lineage>
</organism>
<feature type="short sequence motif" description="TonB C-terminal box" evidence="8">
    <location>
        <begin position="42"/>
        <end position="59"/>
    </location>
</feature>
<evidence type="ECO:0000313" key="10">
    <source>
        <dbReference type="Proteomes" id="UP000252884"/>
    </source>
</evidence>
<dbReference type="OrthoDB" id="8732650at2"/>
<name>A0A368XDY5_9BURK</name>
<proteinExistence type="inferred from homology"/>
<dbReference type="InterPro" id="IPR010917">
    <property type="entry name" value="TonB_rcpt_CS"/>
</dbReference>
<keyword evidence="4 7" id="KW-0812">Transmembrane</keyword>
<comment type="caution">
    <text evidence="9">The sequence shown here is derived from an EMBL/GenBank/DDBJ whole genome shotgun (WGS) entry which is preliminary data.</text>
</comment>
<keyword evidence="10" id="KW-1185">Reference proteome</keyword>
<evidence type="ECO:0000256" key="6">
    <source>
        <dbReference type="ARBA" id="ARBA00023237"/>
    </source>
</evidence>
<dbReference type="InterPro" id="IPR036942">
    <property type="entry name" value="Beta-barrel_TonB_sf"/>
</dbReference>
<evidence type="ECO:0000256" key="8">
    <source>
        <dbReference type="PROSITE-ProRule" id="PRU10144"/>
    </source>
</evidence>
<evidence type="ECO:0000256" key="4">
    <source>
        <dbReference type="ARBA" id="ARBA00022692"/>
    </source>
</evidence>
<dbReference type="SUPFAM" id="SSF56935">
    <property type="entry name" value="Porins"/>
    <property type="match status" value="1"/>
</dbReference>